<reference evidence="2 3" key="1">
    <citation type="submission" date="2014-04" db="EMBL/GenBank/DDBJ databases">
        <authorList>
            <consortium name="DOE Joint Genome Institute"/>
            <person name="Kuo A."/>
            <person name="Kohler A."/>
            <person name="Nagy L.G."/>
            <person name="Floudas D."/>
            <person name="Copeland A."/>
            <person name="Barry K.W."/>
            <person name="Cichocki N."/>
            <person name="Veneault-Fourrey C."/>
            <person name="LaButti K."/>
            <person name="Lindquist E.A."/>
            <person name="Lipzen A."/>
            <person name="Lundell T."/>
            <person name="Morin E."/>
            <person name="Murat C."/>
            <person name="Sun H."/>
            <person name="Tunlid A."/>
            <person name="Henrissat B."/>
            <person name="Grigoriev I.V."/>
            <person name="Hibbett D.S."/>
            <person name="Martin F."/>
            <person name="Nordberg H.P."/>
            <person name="Cantor M.N."/>
            <person name="Hua S.X."/>
        </authorList>
    </citation>
    <scope>NUCLEOTIDE SEQUENCE [LARGE SCALE GENOMIC DNA]</scope>
    <source>
        <strain evidence="2 3">Foug A</strain>
    </source>
</reference>
<name>A0A0C3D4C6_9AGAM</name>
<dbReference type="InterPro" id="IPR041078">
    <property type="entry name" value="Plavaka"/>
</dbReference>
<dbReference type="Pfam" id="PF18759">
    <property type="entry name" value="Plavaka"/>
    <property type="match status" value="2"/>
</dbReference>
<dbReference type="OrthoDB" id="3199698at2759"/>
<organism evidence="2 3">
    <name type="scientific">Scleroderma citrinum Foug A</name>
    <dbReference type="NCBI Taxonomy" id="1036808"/>
    <lineage>
        <taxon>Eukaryota</taxon>
        <taxon>Fungi</taxon>
        <taxon>Dikarya</taxon>
        <taxon>Basidiomycota</taxon>
        <taxon>Agaricomycotina</taxon>
        <taxon>Agaricomycetes</taxon>
        <taxon>Agaricomycetidae</taxon>
        <taxon>Boletales</taxon>
        <taxon>Sclerodermatineae</taxon>
        <taxon>Sclerodermataceae</taxon>
        <taxon>Scleroderma</taxon>
    </lineage>
</organism>
<dbReference type="Proteomes" id="UP000053989">
    <property type="component" value="Unassembled WGS sequence"/>
</dbReference>
<reference evidence="3" key="2">
    <citation type="submission" date="2015-01" db="EMBL/GenBank/DDBJ databases">
        <title>Evolutionary Origins and Diversification of the Mycorrhizal Mutualists.</title>
        <authorList>
            <consortium name="DOE Joint Genome Institute"/>
            <consortium name="Mycorrhizal Genomics Consortium"/>
            <person name="Kohler A."/>
            <person name="Kuo A."/>
            <person name="Nagy L.G."/>
            <person name="Floudas D."/>
            <person name="Copeland A."/>
            <person name="Barry K.W."/>
            <person name="Cichocki N."/>
            <person name="Veneault-Fourrey C."/>
            <person name="LaButti K."/>
            <person name="Lindquist E.A."/>
            <person name="Lipzen A."/>
            <person name="Lundell T."/>
            <person name="Morin E."/>
            <person name="Murat C."/>
            <person name="Riley R."/>
            <person name="Ohm R."/>
            <person name="Sun H."/>
            <person name="Tunlid A."/>
            <person name="Henrissat B."/>
            <person name="Grigoriev I.V."/>
            <person name="Hibbett D.S."/>
            <person name="Martin F."/>
        </authorList>
    </citation>
    <scope>NUCLEOTIDE SEQUENCE [LARGE SCALE GENOMIC DNA]</scope>
    <source>
        <strain evidence="3">Foug A</strain>
    </source>
</reference>
<evidence type="ECO:0000313" key="3">
    <source>
        <dbReference type="Proteomes" id="UP000053989"/>
    </source>
</evidence>
<dbReference type="STRING" id="1036808.A0A0C3D4C6"/>
<dbReference type="EMBL" id="KN822270">
    <property type="protein sequence ID" value="KIM51269.1"/>
    <property type="molecule type" value="Genomic_DNA"/>
</dbReference>
<gene>
    <name evidence="2" type="ORF">SCLCIDRAFT_33581</name>
</gene>
<evidence type="ECO:0008006" key="4">
    <source>
        <dbReference type="Google" id="ProtNLM"/>
    </source>
</evidence>
<protein>
    <recommendedName>
        <fullName evidence="4">C2H2-type domain-containing protein</fullName>
    </recommendedName>
</protein>
<proteinExistence type="predicted"/>
<sequence length="768" mass="87318">MSPVPAHAFNGHQGDDPFGYEHEAMRVEYIDPGKKLYRNYHPSLNARKCDEHGQFLPDDAPPLPRAQKASDDWAPYRNRVEFELADLLFRQLEIPAKKIDAVLDLWAATVLQLGGQPPFANHKDLYRVIDNTHAGDVKWKVFNVGFSGEQQDGDSAPWMSDSYEVWYRDPREVIHNMLASPEFADEMDYVPYREYDASNDQRRWQDFMSGDWAWEQADRIVNEDPTTAGATLVPIILGSDKTTVSVATGQTDYYPLYLSIGNVHNTVRRGHRNAVALIGFLAMPKTTREHASTPAFCKFKKKLFHSSLSRILDSLRPAMKNPETVLCGDDYYRRVIYALAAYIADYEEQVLLSCIHCDMIVDEFELRHIHDNYGLDGDTVPFTNDFPCADIHEMLSPDILHQLIKGGFKDHLVDWVERYLNRIHGKAKAEKILDEIDRRIAAVAPFSGLRRFPQGRHFKQWTGDDSKGLMKVYLPAIEGFVPKDVIRTFRAFLEFCYLVRRNVVTEQALIEVEDALQRFHHFREVFRNSGVVESFSLPRQHAMKHYPHLIHQFGTPNGLCSSITESKHIKARLDKLTVARADFKARGMLNGTCLSNVFEALGLAHPNETRDDAEANLDTQGSDINEAHDQPRGAEGGQEAADAGEEPTASYEEELGDAVDDPMVVDAHLSLARTYQRKCAKDVTGLATELDIPHFPSLLRYFLHSQLDPTDARHPEEIPLDKCPFYNGKLHVYNSACSTFFAPSDLSGVHGMRHEYIRSCPMWRKEGP</sequence>
<dbReference type="HOGENOM" id="CLU_006344_1_0_1"/>
<dbReference type="AlphaFoldDB" id="A0A0C3D4C6"/>
<keyword evidence="3" id="KW-1185">Reference proteome</keyword>
<evidence type="ECO:0000256" key="1">
    <source>
        <dbReference type="SAM" id="MobiDB-lite"/>
    </source>
</evidence>
<dbReference type="InParanoid" id="A0A0C3D4C6"/>
<feature type="region of interest" description="Disordered" evidence="1">
    <location>
        <begin position="621"/>
        <end position="652"/>
    </location>
</feature>
<accession>A0A0C3D4C6</accession>
<evidence type="ECO:0000313" key="2">
    <source>
        <dbReference type="EMBL" id="KIM51269.1"/>
    </source>
</evidence>